<feature type="transmembrane region" description="Helical" evidence="2">
    <location>
        <begin position="6"/>
        <end position="26"/>
    </location>
</feature>
<feature type="compositionally biased region" description="Low complexity" evidence="1">
    <location>
        <begin position="40"/>
        <end position="56"/>
    </location>
</feature>
<dbReference type="AlphaFoldDB" id="A0A412PG48"/>
<feature type="region of interest" description="Disordered" evidence="1">
    <location>
        <begin position="31"/>
        <end position="60"/>
    </location>
</feature>
<keyword evidence="2" id="KW-1133">Transmembrane helix</keyword>
<keyword evidence="2" id="KW-0472">Membrane</keyword>
<organism evidence="3 4">
    <name type="scientific">Solobacterium moorei</name>
    <dbReference type="NCBI Taxonomy" id="102148"/>
    <lineage>
        <taxon>Bacteria</taxon>
        <taxon>Bacillati</taxon>
        <taxon>Bacillota</taxon>
        <taxon>Erysipelotrichia</taxon>
        <taxon>Erysipelotrichales</taxon>
        <taxon>Erysipelotrichaceae</taxon>
        <taxon>Solobacterium</taxon>
    </lineage>
</organism>
<dbReference type="InterPro" id="IPR038690">
    <property type="entry name" value="NusG_2_sf"/>
</dbReference>
<dbReference type="RefSeq" id="WP_118764888.1">
    <property type="nucleotide sequence ID" value="NZ_CABJCF010000002.1"/>
</dbReference>
<dbReference type="CDD" id="cd09910">
    <property type="entry name" value="NGN-insert_like"/>
    <property type="match status" value="1"/>
</dbReference>
<name>A0A412PG48_9FIRM</name>
<comment type="caution">
    <text evidence="3">The sequence shown here is derived from an EMBL/GenBank/DDBJ whole genome shotgun (WGS) entry which is preliminary data.</text>
</comment>
<evidence type="ECO:0000313" key="4">
    <source>
        <dbReference type="Proteomes" id="UP000284731"/>
    </source>
</evidence>
<proteinExistence type="predicted"/>
<dbReference type="Pfam" id="PF07009">
    <property type="entry name" value="NusG_II"/>
    <property type="match status" value="1"/>
</dbReference>
<dbReference type="EMBL" id="QRWX01000002">
    <property type="protein sequence ID" value="RGT56424.1"/>
    <property type="molecule type" value="Genomic_DNA"/>
</dbReference>
<protein>
    <submittedName>
        <fullName evidence="3">Uncharacterized protein</fullName>
    </submittedName>
</protein>
<sequence>MKKKEIYILISIILIAVLGIIGLNIVKNKKQPTKKDESTAETTPTPSTEPNTDTDSLGVPSEKPVGIWVGIVHRGKVVQWFDSGIDGEYVVKGNVGEVHVEVKDKKWHVREVDCPNQLCVKMGWADENSIIPITCLPNDVFIGSANLLSEYIGVK</sequence>
<keyword evidence="2" id="KW-0812">Transmembrane</keyword>
<accession>A0A412PG48</accession>
<gene>
    <name evidence="3" type="ORF">DWX20_06365</name>
</gene>
<reference evidence="3 4" key="1">
    <citation type="submission" date="2018-08" db="EMBL/GenBank/DDBJ databases">
        <title>A genome reference for cultivated species of the human gut microbiota.</title>
        <authorList>
            <person name="Zou Y."/>
            <person name="Xue W."/>
            <person name="Luo G."/>
        </authorList>
    </citation>
    <scope>NUCLEOTIDE SEQUENCE [LARGE SCALE GENOMIC DNA]</scope>
    <source>
        <strain evidence="3 4">AF18-46</strain>
    </source>
</reference>
<evidence type="ECO:0000256" key="1">
    <source>
        <dbReference type="SAM" id="MobiDB-lite"/>
    </source>
</evidence>
<dbReference type="Proteomes" id="UP000284731">
    <property type="component" value="Unassembled WGS sequence"/>
</dbReference>
<evidence type="ECO:0000256" key="2">
    <source>
        <dbReference type="SAM" id="Phobius"/>
    </source>
</evidence>
<dbReference type="Gene3D" id="2.60.320.10">
    <property type="entry name" value="N-utilization substance G protein NusG, insert domain"/>
    <property type="match status" value="1"/>
</dbReference>
<evidence type="ECO:0000313" key="3">
    <source>
        <dbReference type="EMBL" id="RGT56424.1"/>
    </source>
</evidence>